<dbReference type="Pfam" id="PF00903">
    <property type="entry name" value="Glyoxalase"/>
    <property type="match status" value="1"/>
</dbReference>
<dbReference type="InterPro" id="IPR037523">
    <property type="entry name" value="VOC_core"/>
</dbReference>
<dbReference type="AlphaFoldDB" id="A0A7X0RIB3"/>
<feature type="domain" description="VOC" evidence="1">
    <location>
        <begin position="2"/>
        <end position="119"/>
    </location>
</feature>
<dbReference type="Proteomes" id="UP000523955">
    <property type="component" value="Unassembled WGS sequence"/>
</dbReference>
<gene>
    <name evidence="2" type="ORF">H5V45_11005</name>
</gene>
<proteinExistence type="predicted"/>
<dbReference type="Gene3D" id="3.10.180.10">
    <property type="entry name" value="2,3-Dihydroxybiphenyl 1,2-Dioxygenase, domain 1"/>
    <property type="match status" value="1"/>
</dbReference>
<dbReference type="PROSITE" id="PS51819">
    <property type="entry name" value="VOC"/>
    <property type="match status" value="1"/>
</dbReference>
<reference evidence="2 3" key="1">
    <citation type="submission" date="2020-08" db="EMBL/GenBank/DDBJ databases">
        <authorList>
            <person name="Seo M.-J."/>
        </authorList>
    </citation>
    <scope>NUCLEOTIDE SEQUENCE [LARGE SCALE GENOMIC DNA]</scope>
    <source>
        <strain evidence="2 3">KIGAM211</strain>
    </source>
</reference>
<dbReference type="RefSeq" id="WP_185252961.1">
    <property type="nucleotide sequence ID" value="NZ_JACKXE010000001.1"/>
</dbReference>
<evidence type="ECO:0000313" key="3">
    <source>
        <dbReference type="Proteomes" id="UP000523955"/>
    </source>
</evidence>
<name>A0A7X0RIB3_9ACTN</name>
<evidence type="ECO:0000259" key="1">
    <source>
        <dbReference type="PROSITE" id="PS51819"/>
    </source>
</evidence>
<dbReference type="EMBL" id="JACKXE010000001">
    <property type="protein sequence ID" value="MBB6627845.1"/>
    <property type="molecule type" value="Genomic_DNA"/>
</dbReference>
<dbReference type="InterPro" id="IPR029068">
    <property type="entry name" value="Glyas_Bleomycin-R_OHBP_Dase"/>
</dbReference>
<keyword evidence="3" id="KW-1185">Reference proteome</keyword>
<protein>
    <submittedName>
        <fullName evidence="2">VOC family protein</fullName>
    </submittedName>
</protein>
<evidence type="ECO:0000313" key="2">
    <source>
        <dbReference type="EMBL" id="MBB6627845.1"/>
    </source>
</evidence>
<sequence length="123" mass="13433">MRLVQIAQHADDLARAAAFYEDLLGAPPRATYDPPGLVFFDLDGVRLMLEGNAPPATIYLAVDDIDATLTRLRERGAPVEGEPHVIFGHEDDTLGPAGTDEWQAFVRDPEGNLVGLVEQRPRA</sequence>
<accession>A0A7X0RIB3</accession>
<dbReference type="InterPro" id="IPR004360">
    <property type="entry name" value="Glyas_Fos-R_dOase_dom"/>
</dbReference>
<dbReference type="SUPFAM" id="SSF54593">
    <property type="entry name" value="Glyoxalase/Bleomycin resistance protein/Dihydroxybiphenyl dioxygenase"/>
    <property type="match status" value="1"/>
</dbReference>
<organism evidence="2 3">
    <name type="scientific">Nocardioides luti</name>
    <dbReference type="NCBI Taxonomy" id="2761101"/>
    <lineage>
        <taxon>Bacteria</taxon>
        <taxon>Bacillati</taxon>
        <taxon>Actinomycetota</taxon>
        <taxon>Actinomycetes</taxon>
        <taxon>Propionibacteriales</taxon>
        <taxon>Nocardioidaceae</taxon>
        <taxon>Nocardioides</taxon>
    </lineage>
</organism>
<comment type="caution">
    <text evidence="2">The sequence shown here is derived from an EMBL/GenBank/DDBJ whole genome shotgun (WGS) entry which is preliminary data.</text>
</comment>